<dbReference type="EMBL" id="JASCZI010000643">
    <property type="protein sequence ID" value="MED6112808.1"/>
    <property type="molecule type" value="Genomic_DNA"/>
</dbReference>
<feature type="region of interest" description="Disordered" evidence="1">
    <location>
        <begin position="1"/>
        <end position="24"/>
    </location>
</feature>
<protein>
    <submittedName>
        <fullName evidence="3">Uncharacterized protein</fullName>
    </submittedName>
</protein>
<keyword evidence="2" id="KW-1133">Transmembrane helix</keyword>
<evidence type="ECO:0000256" key="1">
    <source>
        <dbReference type="SAM" id="MobiDB-lite"/>
    </source>
</evidence>
<reference evidence="3 4" key="1">
    <citation type="journal article" date="2023" name="Plants (Basel)">
        <title>Bridging the Gap: Combining Genomics and Transcriptomics Approaches to Understand Stylosanthes scabra, an Orphan Legume from the Brazilian Caatinga.</title>
        <authorList>
            <person name="Ferreira-Neto J.R.C."/>
            <person name="da Silva M.D."/>
            <person name="Binneck E."/>
            <person name="de Melo N.F."/>
            <person name="da Silva R.H."/>
            <person name="de Melo A.L.T.M."/>
            <person name="Pandolfi V."/>
            <person name="Bustamante F.O."/>
            <person name="Brasileiro-Vidal A.C."/>
            <person name="Benko-Iseppon A.M."/>
        </authorList>
    </citation>
    <scope>NUCLEOTIDE SEQUENCE [LARGE SCALE GENOMIC DNA]</scope>
    <source>
        <tissue evidence="3">Leaves</tissue>
    </source>
</reference>
<gene>
    <name evidence="3" type="ORF">PIB30_065032</name>
</gene>
<evidence type="ECO:0000313" key="4">
    <source>
        <dbReference type="Proteomes" id="UP001341840"/>
    </source>
</evidence>
<accession>A0ABU6QLU7</accession>
<feature type="transmembrane region" description="Helical" evidence="2">
    <location>
        <begin position="70"/>
        <end position="85"/>
    </location>
</feature>
<keyword evidence="2" id="KW-0472">Membrane</keyword>
<name>A0ABU6QLU7_9FABA</name>
<organism evidence="3 4">
    <name type="scientific">Stylosanthes scabra</name>
    <dbReference type="NCBI Taxonomy" id="79078"/>
    <lineage>
        <taxon>Eukaryota</taxon>
        <taxon>Viridiplantae</taxon>
        <taxon>Streptophyta</taxon>
        <taxon>Embryophyta</taxon>
        <taxon>Tracheophyta</taxon>
        <taxon>Spermatophyta</taxon>
        <taxon>Magnoliopsida</taxon>
        <taxon>eudicotyledons</taxon>
        <taxon>Gunneridae</taxon>
        <taxon>Pentapetalae</taxon>
        <taxon>rosids</taxon>
        <taxon>fabids</taxon>
        <taxon>Fabales</taxon>
        <taxon>Fabaceae</taxon>
        <taxon>Papilionoideae</taxon>
        <taxon>50 kb inversion clade</taxon>
        <taxon>dalbergioids sensu lato</taxon>
        <taxon>Dalbergieae</taxon>
        <taxon>Pterocarpus clade</taxon>
        <taxon>Stylosanthes</taxon>
    </lineage>
</organism>
<proteinExistence type="predicted"/>
<dbReference type="Proteomes" id="UP001341840">
    <property type="component" value="Unassembled WGS sequence"/>
</dbReference>
<keyword evidence="4" id="KW-1185">Reference proteome</keyword>
<sequence length="86" mass="10007">MVRVGKERKQRKRALRREEGGKEERVPSLPLLRHRLHFPVLLLPFFPDAIAVSVDVTAVVASSRYGCRRLLLWVMSLPLLLWFLLC</sequence>
<evidence type="ECO:0000256" key="2">
    <source>
        <dbReference type="SAM" id="Phobius"/>
    </source>
</evidence>
<comment type="caution">
    <text evidence="3">The sequence shown here is derived from an EMBL/GenBank/DDBJ whole genome shotgun (WGS) entry which is preliminary data.</text>
</comment>
<evidence type="ECO:0000313" key="3">
    <source>
        <dbReference type="EMBL" id="MED6112808.1"/>
    </source>
</evidence>
<keyword evidence="2" id="KW-0812">Transmembrane</keyword>